<dbReference type="InterPro" id="IPR035940">
    <property type="entry name" value="CAP_sf"/>
</dbReference>
<dbReference type="InterPro" id="IPR014044">
    <property type="entry name" value="CAP_dom"/>
</dbReference>
<dbReference type="WBParaSite" id="HPLM_0002087201-mRNA-1">
    <property type="protein sequence ID" value="HPLM_0002087201-mRNA-1"/>
    <property type="gene ID" value="HPLM_0002087201"/>
</dbReference>
<evidence type="ECO:0000313" key="2">
    <source>
        <dbReference type="WBParaSite" id="HPLM_0002087201-mRNA-1"/>
    </source>
</evidence>
<protein>
    <submittedName>
        <fullName evidence="2">SCP domain-containing protein</fullName>
    </submittedName>
</protein>
<dbReference type="AlphaFoldDB" id="A0A0N4X930"/>
<organism evidence="2">
    <name type="scientific">Haemonchus placei</name>
    <name type="common">Barber's pole worm</name>
    <dbReference type="NCBI Taxonomy" id="6290"/>
    <lineage>
        <taxon>Eukaryota</taxon>
        <taxon>Metazoa</taxon>
        <taxon>Ecdysozoa</taxon>
        <taxon>Nematoda</taxon>
        <taxon>Chromadorea</taxon>
        <taxon>Rhabditida</taxon>
        <taxon>Rhabditina</taxon>
        <taxon>Rhabditomorpha</taxon>
        <taxon>Strongyloidea</taxon>
        <taxon>Trichostrongylidae</taxon>
        <taxon>Haemonchus</taxon>
    </lineage>
</organism>
<accession>A0A0N4X930</accession>
<sequence>LGYCPQKFQSFAEEKDILDENHNEARTPGALFVKGQPFWIDPDTQSPFATDNTEAELDLPLNGDALLEVERGTIELVPMPNTPSLLQFYYTCSFSDNASVRIQRHQRKPTKILVWEPTQRFLYVREKCSQFTEFPFEPGSLSAEKDDNQLKKLMSQMVWQDTHKLGCAVVSCSNMMLIGCLYNPSGNIEGKPIYEMGEPCTGCSCSKEEGLCVA</sequence>
<name>A0A0N4X930_HAEPC</name>
<reference evidence="2" key="1">
    <citation type="submission" date="2017-02" db="UniProtKB">
        <authorList>
            <consortium name="WormBaseParasite"/>
        </authorList>
    </citation>
    <scope>IDENTIFICATION</scope>
</reference>
<feature type="domain" description="SCP" evidence="1">
    <location>
        <begin position="12"/>
        <end position="190"/>
    </location>
</feature>
<proteinExistence type="predicted"/>
<dbReference type="SMART" id="SM00198">
    <property type="entry name" value="SCP"/>
    <property type="match status" value="1"/>
</dbReference>
<dbReference type="Gene3D" id="3.40.33.10">
    <property type="entry name" value="CAP"/>
    <property type="match status" value="1"/>
</dbReference>
<evidence type="ECO:0000259" key="1">
    <source>
        <dbReference type="SMART" id="SM00198"/>
    </source>
</evidence>
<dbReference type="SUPFAM" id="SSF55797">
    <property type="entry name" value="PR-1-like"/>
    <property type="match status" value="1"/>
</dbReference>